<dbReference type="AlphaFoldDB" id="A0A1G2H2G0"/>
<reference evidence="8 9" key="1">
    <citation type="journal article" date="2016" name="Nat. Commun.">
        <title>Thousands of microbial genomes shed light on interconnected biogeochemical processes in an aquifer system.</title>
        <authorList>
            <person name="Anantharaman K."/>
            <person name="Brown C.T."/>
            <person name="Hug L.A."/>
            <person name="Sharon I."/>
            <person name="Castelle C.J."/>
            <person name="Probst A.J."/>
            <person name="Thomas B.C."/>
            <person name="Singh A."/>
            <person name="Wilkins M.J."/>
            <person name="Karaoz U."/>
            <person name="Brodie E.L."/>
            <person name="Williams K.H."/>
            <person name="Hubbard S.S."/>
            <person name="Banfield J.F."/>
        </authorList>
    </citation>
    <scope>NUCLEOTIDE SEQUENCE [LARGE SCALE GENOMIC DNA]</scope>
</reference>
<dbReference type="Proteomes" id="UP000177954">
    <property type="component" value="Unassembled WGS sequence"/>
</dbReference>
<dbReference type="GO" id="GO:0047429">
    <property type="term" value="F:nucleoside triphosphate diphosphatase activity"/>
    <property type="evidence" value="ECO:0007669"/>
    <property type="project" value="InterPro"/>
</dbReference>
<dbReference type="GO" id="GO:0009143">
    <property type="term" value="P:nucleoside triphosphate catabolic process"/>
    <property type="evidence" value="ECO:0007669"/>
    <property type="project" value="InterPro"/>
</dbReference>
<comment type="caution">
    <text evidence="8">The sequence shown here is derived from an EMBL/GenBank/DDBJ whole genome shotgun (WGS) entry which is preliminary data.</text>
</comment>
<keyword evidence="6" id="KW-0378">Hydrolase</keyword>
<evidence type="ECO:0000256" key="7">
    <source>
        <dbReference type="ARBA" id="ARBA00022842"/>
    </source>
</evidence>
<evidence type="ECO:0000256" key="2">
    <source>
        <dbReference type="ARBA" id="ARBA00008023"/>
    </source>
</evidence>
<dbReference type="PANTHER" id="PTHR11067:SF9">
    <property type="entry name" value="INOSINE TRIPHOSPHATE PYROPHOSPHATASE"/>
    <property type="match status" value="1"/>
</dbReference>
<evidence type="ECO:0000256" key="1">
    <source>
        <dbReference type="ARBA" id="ARBA00004496"/>
    </source>
</evidence>
<evidence type="ECO:0000256" key="6">
    <source>
        <dbReference type="ARBA" id="ARBA00022801"/>
    </source>
</evidence>
<gene>
    <name evidence="8" type="ORF">A3J04_02035</name>
</gene>
<comment type="similarity">
    <text evidence="2">Belongs to the HAM1 NTPase family.</text>
</comment>
<dbReference type="GO" id="GO:0005737">
    <property type="term" value="C:cytoplasm"/>
    <property type="evidence" value="ECO:0007669"/>
    <property type="project" value="UniProtKB-SubCell"/>
</dbReference>
<evidence type="ECO:0000256" key="3">
    <source>
        <dbReference type="ARBA" id="ARBA00022490"/>
    </source>
</evidence>
<dbReference type="Pfam" id="PF01725">
    <property type="entry name" value="Ham1p_like"/>
    <property type="match status" value="1"/>
</dbReference>
<protein>
    <recommendedName>
        <fullName evidence="10">Non-canonical purine NTP pyrophosphatase, RdgB/HAM1 family</fullName>
    </recommendedName>
</protein>
<organism evidence="8 9">
    <name type="scientific">Candidatus Ryanbacteria bacterium RIFCSPLOWO2_02_FULL_47_14</name>
    <dbReference type="NCBI Taxonomy" id="1802129"/>
    <lineage>
        <taxon>Bacteria</taxon>
        <taxon>Candidatus Ryaniibacteriota</taxon>
    </lineage>
</organism>
<dbReference type="SUPFAM" id="SSF52972">
    <property type="entry name" value="ITPase-like"/>
    <property type="match status" value="1"/>
</dbReference>
<sequence>MVITFITGNPSKAEQLGRHLDYPIEHRKLDLPEIQSLDLREIIKHKAKEAYKQIQAPVLVEDTSLTFNALGRLPGQLIKWFLTELDNDGLCKLLDRYEDHSALAEVCFGFYDGDELKTFEGQAKGTIAKTPKGERGFGWDPIFIPDGRAKTWGEMDHEEQKETSMRRIALKKLEAYLKS</sequence>
<dbReference type="InterPro" id="IPR002637">
    <property type="entry name" value="RdgB/HAM1"/>
</dbReference>
<dbReference type="InterPro" id="IPR029001">
    <property type="entry name" value="ITPase-like_fam"/>
</dbReference>
<dbReference type="GO" id="GO:0046872">
    <property type="term" value="F:metal ion binding"/>
    <property type="evidence" value="ECO:0007669"/>
    <property type="project" value="UniProtKB-KW"/>
</dbReference>
<name>A0A1G2H2G0_9BACT</name>
<evidence type="ECO:0008006" key="10">
    <source>
        <dbReference type="Google" id="ProtNLM"/>
    </source>
</evidence>
<dbReference type="GO" id="GO:0000166">
    <property type="term" value="F:nucleotide binding"/>
    <property type="evidence" value="ECO:0007669"/>
    <property type="project" value="UniProtKB-KW"/>
</dbReference>
<dbReference type="PANTHER" id="PTHR11067">
    <property type="entry name" value="INOSINE TRIPHOSPHATE PYROPHOSPHATASE/HAM1 PROTEIN"/>
    <property type="match status" value="1"/>
</dbReference>
<evidence type="ECO:0000313" key="9">
    <source>
        <dbReference type="Proteomes" id="UP000177954"/>
    </source>
</evidence>
<keyword evidence="5" id="KW-0547">Nucleotide-binding</keyword>
<proteinExistence type="inferred from homology"/>
<dbReference type="CDD" id="cd00515">
    <property type="entry name" value="HAM1"/>
    <property type="match status" value="1"/>
</dbReference>
<dbReference type="EMBL" id="MHNZ01000015">
    <property type="protein sequence ID" value="OGZ56490.1"/>
    <property type="molecule type" value="Genomic_DNA"/>
</dbReference>
<dbReference type="Gene3D" id="3.90.950.10">
    <property type="match status" value="1"/>
</dbReference>
<comment type="subcellular location">
    <subcellularLocation>
        <location evidence="1">Cytoplasm</location>
    </subcellularLocation>
</comment>
<evidence type="ECO:0000256" key="4">
    <source>
        <dbReference type="ARBA" id="ARBA00022723"/>
    </source>
</evidence>
<dbReference type="STRING" id="1802129.A3J04_02035"/>
<evidence type="ECO:0000256" key="5">
    <source>
        <dbReference type="ARBA" id="ARBA00022741"/>
    </source>
</evidence>
<accession>A0A1G2H2G0</accession>
<evidence type="ECO:0000313" key="8">
    <source>
        <dbReference type="EMBL" id="OGZ56490.1"/>
    </source>
</evidence>
<keyword evidence="3" id="KW-0963">Cytoplasm</keyword>
<dbReference type="FunFam" id="3.90.950.10:FF:000003">
    <property type="entry name" value="Inosine triphosphate pyrophosphatase"/>
    <property type="match status" value="1"/>
</dbReference>
<keyword evidence="7" id="KW-0460">Magnesium</keyword>
<keyword evidence="4" id="KW-0479">Metal-binding</keyword>